<evidence type="ECO:0000256" key="6">
    <source>
        <dbReference type="SAM" id="SignalP"/>
    </source>
</evidence>
<dbReference type="Pfam" id="PF07495">
    <property type="entry name" value="Y_Y_Y"/>
    <property type="match status" value="1"/>
</dbReference>
<keyword evidence="6" id="KW-0732">Signal</keyword>
<dbReference type="InterPro" id="IPR036890">
    <property type="entry name" value="HATPase_C_sf"/>
</dbReference>
<dbReference type="Proteomes" id="UP000534388">
    <property type="component" value="Unassembled WGS sequence"/>
</dbReference>
<dbReference type="InterPro" id="IPR050482">
    <property type="entry name" value="Sensor_HK_TwoCompSys"/>
</dbReference>
<dbReference type="PROSITE" id="PS50109">
    <property type="entry name" value="HIS_KIN"/>
    <property type="match status" value="1"/>
</dbReference>
<protein>
    <submittedName>
        <fullName evidence="8">Histidine kinase</fullName>
    </submittedName>
</protein>
<feature type="signal peptide" evidence="6">
    <location>
        <begin position="1"/>
        <end position="31"/>
    </location>
</feature>
<gene>
    <name evidence="8" type="ORF">H3H37_12615</name>
</gene>
<dbReference type="SUPFAM" id="SSF55874">
    <property type="entry name" value="ATPase domain of HSP90 chaperone/DNA topoisomerase II/histidine kinase"/>
    <property type="match status" value="1"/>
</dbReference>
<dbReference type="InterPro" id="IPR005467">
    <property type="entry name" value="His_kinase_dom"/>
</dbReference>
<dbReference type="Pfam" id="PF02518">
    <property type="entry name" value="HATPase_c"/>
    <property type="match status" value="1"/>
</dbReference>
<evidence type="ECO:0000259" key="7">
    <source>
        <dbReference type="PROSITE" id="PS50109"/>
    </source>
</evidence>
<dbReference type="RefSeq" id="WP_182162924.1">
    <property type="nucleotide sequence ID" value="NZ_JACEZT010000007.1"/>
</dbReference>
<evidence type="ECO:0000256" key="3">
    <source>
        <dbReference type="ARBA" id="ARBA00023012"/>
    </source>
</evidence>
<evidence type="ECO:0000256" key="2">
    <source>
        <dbReference type="ARBA" id="ARBA00022777"/>
    </source>
</evidence>
<dbReference type="Gene3D" id="3.30.565.10">
    <property type="entry name" value="Histidine kinase-like ATPase, C-terminal domain"/>
    <property type="match status" value="1"/>
</dbReference>
<proteinExistence type="predicted"/>
<dbReference type="EMBL" id="JACEZT010000007">
    <property type="protein sequence ID" value="MBA5637897.1"/>
    <property type="molecule type" value="Genomic_DNA"/>
</dbReference>
<sequence length="1027" mass="112223">MPSSPARPARPVPLRLLALALLLLTAAGAPAATPRPRLLDDYTHTAWGALDDAPVDVLKFAQTADGWLWLSTATGLFRFDGQHYERVDAIDGQPLLSSNVLALCAPPEGGLWVGYRFGGISHFHQGRVRHYGLAEGVPGGAVMSITRAPDGVLWAATRDGFTRLLGERFVPAGAELGLPTRGARQILFDHDGTQWMSVQGNVYFRKAGAARFLPAWPRLDLMGMALAPDGTVWASDAIDSYYRMRTSAPPPGQAARPELPGSGMEFDRAGDMWLMRADSVQRRQPGQPLAPGQELTPDHGLSGGLPQTFFQDREDNIWIGTSAGVDRFRRNRLVALPVAGDFDHAAMAPAGAGAIWVSDHAGPVRQLGTDGVRRVALRRHGWTVYRDPNGVLWLGNESGLWRQHGNDGVLIPYPAALRGYDSQALSRADGGGLWVSVARAGLYLLRDGRWQKDGGLPGLPADYPLCLTREAGGAVWAGYGGNQIARIAGGRVDRYGPAQGVALGVVLSLFHRDGQLWAGGERGVAWFDGSRFVPLRGQDGQEFAGVSGIVRTAAGDLWLFGADGLTHIGAAALAAAMRAPAQGAAYERFDAHDGLVGMPSQLRPLPSLIEADDGRLWLSTANKVSWIDPARIARNTRAPTVQVRALVADGRHYAPRPDLTLPVRTRALRIDFTALSLGMPERVRFRYRLDGFDHAWQDPGQRRQAFYTNLAPGAYRFRVLAANEDGVWSERSAQQSFRIPPTFTQTPWFIVLCLAAAALLLYGLYRLRMRQVTRQLRQRMQARLDERERIARALHDTFLQSVQGLVLRFQTLLKRLPDDDARALAERILDQADDVMAEGRQQLTGLRTAALHDGDLQRSLAAFGQALEQEQHERPACAHEAGRPARRGPRFTLEALGAHRPLAEPATEQAYHIAREALLNAFQHAQADNVAVELTYDVDHFLLQVRDDGRGMDQQVLQAGQRPGHWGLTGMRERARQLDGTVALWSAPGKGTEIRLKLPAARAYAGAPARTWRQRLGAWLGRTGGGG</sequence>
<evidence type="ECO:0000256" key="4">
    <source>
        <dbReference type="SAM" id="MobiDB-lite"/>
    </source>
</evidence>
<dbReference type="InterPro" id="IPR013783">
    <property type="entry name" value="Ig-like_fold"/>
</dbReference>
<dbReference type="PANTHER" id="PTHR24421:SF62">
    <property type="entry name" value="SENSORY TRANSDUCTION HISTIDINE KINASE"/>
    <property type="match status" value="1"/>
</dbReference>
<dbReference type="GO" id="GO:0000155">
    <property type="term" value="F:phosphorelay sensor kinase activity"/>
    <property type="evidence" value="ECO:0007669"/>
    <property type="project" value="InterPro"/>
</dbReference>
<keyword evidence="2 8" id="KW-0418">Kinase</keyword>
<keyword evidence="3" id="KW-0902">Two-component regulatory system</keyword>
<dbReference type="CDD" id="cd16917">
    <property type="entry name" value="HATPase_UhpB-NarQ-NarX-like"/>
    <property type="match status" value="1"/>
</dbReference>
<keyword evidence="9" id="KW-1185">Reference proteome</keyword>
<feature type="transmembrane region" description="Helical" evidence="5">
    <location>
        <begin position="748"/>
        <end position="767"/>
    </location>
</feature>
<dbReference type="Gene3D" id="2.130.10.10">
    <property type="entry name" value="YVTN repeat-like/Quinoprotein amine dehydrogenase"/>
    <property type="match status" value="2"/>
</dbReference>
<evidence type="ECO:0000256" key="1">
    <source>
        <dbReference type="ARBA" id="ARBA00022679"/>
    </source>
</evidence>
<reference evidence="8 9" key="1">
    <citation type="submission" date="2020-07" db="EMBL/GenBank/DDBJ databases">
        <title>Novel species isolated from subtropical streams in China.</title>
        <authorList>
            <person name="Lu H."/>
        </authorList>
    </citation>
    <scope>NUCLEOTIDE SEQUENCE [LARGE SCALE GENOMIC DNA]</scope>
    <source>
        <strain evidence="8 9">LX20W</strain>
    </source>
</reference>
<dbReference type="InterPro" id="IPR003594">
    <property type="entry name" value="HATPase_dom"/>
</dbReference>
<dbReference type="InterPro" id="IPR036116">
    <property type="entry name" value="FN3_sf"/>
</dbReference>
<dbReference type="InterPro" id="IPR011712">
    <property type="entry name" value="Sig_transdc_His_kin_sub3_dim/P"/>
</dbReference>
<keyword evidence="5" id="KW-0472">Membrane</keyword>
<dbReference type="PANTHER" id="PTHR24421">
    <property type="entry name" value="NITRATE/NITRITE SENSOR PROTEIN NARX-RELATED"/>
    <property type="match status" value="1"/>
</dbReference>
<keyword evidence="1" id="KW-0808">Transferase</keyword>
<dbReference type="GO" id="GO:0046983">
    <property type="term" value="F:protein dimerization activity"/>
    <property type="evidence" value="ECO:0007669"/>
    <property type="project" value="InterPro"/>
</dbReference>
<organism evidence="8 9">
    <name type="scientific">Rugamonas brunnea</name>
    <dbReference type="NCBI Taxonomy" id="2758569"/>
    <lineage>
        <taxon>Bacteria</taxon>
        <taxon>Pseudomonadati</taxon>
        <taxon>Pseudomonadota</taxon>
        <taxon>Betaproteobacteria</taxon>
        <taxon>Burkholderiales</taxon>
        <taxon>Oxalobacteraceae</taxon>
        <taxon>Telluria group</taxon>
        <taxon>Rugamonas</taxon>
    </lineage>
</organism>
<feature type="domain" description="Histidine kinase" evidence="7">
    <location>
        <begin position="912"/>
        <end position="1002"/>
    </location>
</feature>
<feature type="region of interest" description="Disordered" evidence="4">
    <location>
        <begin position="281"/>
        <end position="300"/>
    </location>
</feature>
<evidence type="ECO:0000313" key="8">
    <source>
        <dbReference type="EMBL" id="MBA5637897.1"/>
    </source>
</evidence>
<dbReference type="SUPFAM" id="SSF49265">
    <property type="entry name" value="Fibronectin type III"/>
    <property type="match status" value="1"/>
</dbReference>
<dbReference type="Gene3D" id="2.60.40.10">
    <property type="entry name" value="Immunoglobulins"/>
    <property type="match status" value="1"/>
</dbReference>
<evidence type="ECO:0000313" key="9">
    <source>
        <dbReference type="Proteomes" id="UP000534388"/>
    </source>
</evidence>
<dbReference type="Gene3D" id="1.20.5.1930">
    <property type="match status" value="1"/>
</dbReference>
<accession>A0A7W2ESM5</accession>
<dbReference type="InterPro" id="IPR011123">
    <property type="entry name" value="Y_Y_Y"/>
</dbReference>
<dbReference type="GO" id="GO:0016020">
    <property type="term" value="C:membrane"/>
    <property type="evidence" value="ECO:0007669"/>
    <property type="project" value="InterPro"/>
</dbReference>
<feature type="chain" id="PRO_5031053264" evidence="6">
    <location>
        <begin position="32"/>
        <end position="1027"/>
    </location>
</feature>
<keyword evidence="5" id="KW-1133">Transmembrane helix</keyword>
<dbReference type="AlphaFoldDB" id="A0A7W2ESM5"/>
<name>A0A7W2ESM5_9BURK</name>
<comment type="caution">
    <text evidence="8">The sequence shown here is derived from an EMBL/GenBank/DDBJ whole genome shotgun (WGS) entry which is preliminary data.</text>
</comment>
<evidence type="ECO:0000256" key="5">
    <source>
        <dbReference type="SAM" id="Phobius"/>
    </source>
</evidence>
<dbReference type="Pfam" id="PF07730">
    <property type="entry name" value="HisKA_3"/>
    <property type="match status" value="1"/>
</dbReference>
<dbReference type="InterPro" id="IPR015943">
    <property type="entry name" value="WD40/YVTN_repeat-like_dom_sf"/>
</dbReference>
<dbReference type="SUPFAM" id="SSF63829">
    <property type="entry name" value="Calcium-dependent phosphotriesterase"/>
    <property type="match status" value="3"/>
</dbReference>
<dbReference type="SMART" id="SM00387">
    <property type="entry name" value="HATPase_c"/>
    <property type="match status" value="1"/>
</dbReference>
<keyword evidence="5" id="KW-0812">Transmembrane</keyword>